<dbReference type="InterPro" id="IPR012675">
    <property type="entry name" value="Beta-grasp_dom_sf"/>
</dbReference>
<dbReference type="InterPro" id="IPR052045">
    <property type="entry name" value="Sulfur_Carrier/Prot_Modifier"/>
</dbReference>
<comment type="caution">
    <text evidence="1">The sequence shown here is derived from an EMBL/GenBank/DDBJ whole genome shotgun (WGS) entry which is preliminary data.</text>
</comment>
<gene>
    <name evidence="1" type="ORF">E1B00_12635</name>
</gene>
<dbReference type="PANTHER" id="PTHR38031:SF1">
    <property type="entry name" value="SULFUR CARRIER PROTEIN CYSO"/>
    <property type="match status" value="1"/>
</dbReference>
<dbReference type="Gene3D" id="3.10.20.30">
    <property type="match status" value="1"/>
</dbReference>
<dbReference type="SUPFAM" id="SSF54285">
    <property type="entry name" value="MoaD/ThiS"/>
    <property type="match status" value="1"/>
</dbReference>
<evidence type="ECO:0000313" key="1">
    <source>
        <dbReference type="EMBL" id="TNJ33380.1"/>
    </source>
</evidence>
<protein>
    <submittedName>
        <fullName evidence="1">MoaD/ThiS family protein</fullName>
    </submittedName>
</protein>
<dbReference type="CDD" id="cd17040">
    <property type="entry name" value="Ubl_MoaD_like"/>
    <property type="match status" value="1"/>
</dbReference>
<reference evidence="1 2" key="1">
    <citation type="submission" date="2019-03" db="EMBL/GenBank/DDBJ databases">
        <title>Arenimonas daejeonensis sp. nov., isolated from compost.</title>
        <authorList>
            <person name="Jeon C.O."/>
        </authorList>
    </citation>
    <scope>NUCLEOTIDE SEQUENCE [LARGE SCALE GENOMIC DNA]</scope>
    <source>
        <strain evidence="1 2">R29</strain>
    </source>
</reference>
<dbReference type="Proteomes" id="UP000305760">
    <property type="component" value="Unassembled WGS sequence"/>
</dbReference>
<dbReference type="AlphaFoldDB" id="A0A5C4RQC5"/>
<name>A0A5C4RQC5_9GAMM</name>
<keyword evidence="2" id="KW-1185">Reference proteome</keyword>
<organism evidence="1 2">
    <name type="scientific">Arenimonas terrae</name>
    <dbReference type="NCBI Taxonomy" id="2546226"/>
    <lineage>
        <taxon>Bacteria</taxon>
        <taxon>Pseudomonadati</taxon>
        <taxon>Pseudomonadota</taxon>
        <taxon>Gammaproteobacteria</taxon>
        <taxon>Lysobacterales</taxon>
        <taxon>Lysobacteraceae</taxon>
        <taxon>Arenimonas</taxon>
    </lineage>
</organism>
<sequence length="83" mass="8658">MSPAPAGDGEVALQVPGDSVGAVLDGLFRIHPGLRGYVLDERGALRRHVALFVDGDALQPKSNFALALRADAEIYVMQALSGG</sequence>
<dbReference type="PANTHER" id="PTHR38031">
    <property type="entry name" value="SULFUR CARRIER PROTEIN SLR0821-RELATED"/>
    <property type="match status" value="1"/>
</dbReference>
<accession>A0A5C4RQC5</accession>
<dbReference type="InterPro" id="IPR016155">
    <property type="entry name" value="Mopterin_synth/thiamin_S_b"/>
</dbReference>
<dbReference type="EMBL" id="SMDR01000003">
    <property type="protein sequence ID" value="TNJ33380.1"/>
    <property type="molecule type" value="Genomic_DNA"/>
</dbReference>
<evidence type="ECO:0000313" key="2">
    <source>
        <dbReference type="Proteomes" id="UP000305760"/>
    </source>
</evidence>
<proteinExistence type="predicted"/>
<dbReference type="OrthoDB" id="6894792at2"/>